<proteinExistence type="predicted"/>
<dbReference type="AlphaFoldDB" id="A0A8J2MJ56"/>
<feature type="compositionally biased region" description="Low complexity" evidence="1">
    <location>
        <begin position="176"/>
        <end position="192"/>
    </location>
</feature>
<feature type="region of interest" description="Disordered" evidence="1">
    <location>
        <begin position="123"/>
        <end position="203"/>
    </location>
</feature>
<sequence length="261" mass="29882">MFISPCILLNFNCSFVCIFFTAQSVSSCQFFDSFFFSITISIVWYYRTIKIMPPSKKRGPYKKHLLFGSDAEVPKRTKNYWKARERSRNSSVSADHPSDDNNITESTAPDLQAVQDHHEIEMDSLEQSSLSSTMNDTVDEGNVSTNCIPENNIDERNEPDYGVPENEGNESDENYHNYNYYSFSNENSSDDSSGSEDEDNSERLAGDNDAHVYIGSPQHNNSDEQINDQDLNSTINSYKENIFDTYRNSSFVSIMWSLRWG</sequence>
<evidence type="ECO:0000313" key="2">
    <source>
        <dbReference type="EMBL" id="CAG5084938.1"/>
    </source>
</evidence>
<feature type="compositionally biased region" description="Polar residues" evidence="1">
    <location>
        <begin position="125"/>
        <end position="149"/>
    </location>
</feature>
<dbReference type="EMBL" id="CAJNRD030001118">
    <property type="protein sequence ID" value="CAG5084938.1"/>
    <property type="molecule type" value="Genomic_DNA"/>
</dbReference>
<keyword evidence="3" id="KW-1185">Reference proteome</keyword>
<dbReference type="Proteomes" id="UP000786811">
    <property type="component" value="Unassembled WGS sequence"/>
</dbReference>
<evidence type="ECO:0000256" key="1">
    <source>
        <dbReference type="SAM" id="MobiDB-lite"/>
    </source>
</evidence>
<evidence type="ECO:0000313" key="3">
    <source>
        <dbReference type="Proteomes" id="UP000786811"/>
    </source>
</evidence>
<gene>
    <name evidence="2" type="ORF">HICCMSTLAB_LOCUS4235</name>
</gene>
<name>A0A8J2MJ56_COTCN</name>
<accession>A0A8J2MJ56</accession>
<comment type="caution">
    <text evidence="2">The sequence shown here is derived from an EMBL/GenBank/DDBJ whole genome shotgun (WGS) entry which is preliminary data.</text>
</comment>
<organism evidence="2 3">
    <name type="scientific">Cotesia congregata</name>
    <name type="common">Parasitoid wasp</name>
    <name type="synonym">Apanteles congregatus</name>
    <dbReference type="NCBI Taxonomy" id="51543"/>
    <lineage>
        <taxon>Eukaryota</taxon>
        <taxon>Metazoa</taxon>
        <taxon>Ecdysozoa</taxon>
        <taxon>Arthropoda</taxon>
        <taxon>Hexapoda</taxon>
        <taxon>Insecta</taxon>
        <taxon>Pterygota</taxon>
        <taxon>Neoptera</taxon>
        <taxon>Endopterygota</taxon>
        <taxon>Hymenoptera</taxon>
        <taxon>Apocrita</taxon>
        <taxon>Ichneumonoidea</taxon>
        <taxon>Braconidae</taxon>
        <taxon>Microgastrinae</taxon>
        <taxon>Cotesia</taxon>
    </lineage>
</organism>
<reference evidence="2" key="1">
    <citation type="submission" date="2021-04" db="EMBL/GenBank/DDBJ databases">
        <authorList>
            <person name="Chebbi M.A.C M."/>
        </authorList>
    </citation>
    <scope>NUCLEOTIDE SEQUENCE</scope>
</reference>
<protein>
    <submittedName>
        <fullName evidence="2">Uncharacterized protein</fullName>
    </submittedName>
</protein>
<feature type="region of interest" description="Disordered" evidence="1">
    <location>
        <begin position="79"/>
        <end position="106"/>
    </location>
</feature>